<feature type="region of interest" description="Disordered" evidence="7">
    <location>
        <begin position="202"/>
        <end position="286"/>
    </location>
</feature>
<dbReference type="PROSITE" id="PS50048">
    <property type="entry name" value="ZN2_CY6_FUNGAL_2"/>
    <property type="match status" value="1"/>
</dbReference>
<feature type="compositionally biased region" description="Low complexity" evidence="7">
    <location>
        <begin position="15"/>
        <end position="28"/>
    </location>
</feature>
<dbReference type="AlphaFoldDB" id="A0A1V6UXW0"/>
<dbReference type="CDD" id="cd00067">
    <property type="entry name" value="GAL4"/>
    <property type="match status" value="1"/>
</dbReference>
<dbReference type="PROSITE" id="PS00463">
    <property type="entry name" value="ZN2_CY6_FUNGAL_1"/>
    <property type="match status" value="1"/>
</dbReference>
<protein>
    <recommendedName>
        <fullName evidence="8">Zn(2)-C6 fungal-type domain-containing protein</fullName>
    </recommendedName>
</protein>
<sequence>MAEPTDSSAPPGESTNPATEPNAPAAEADQPLAKNEPLPVETNHPPVETNQVPAAPAQPDEPQPAEPAKPPQPPQPAPSEPPVELAAPEVLAIPEMPATPEVLATPEVPAEPNPSAGPPQNASAYQPEEATQPAQGPDVTLPSVESSLPAIDPSLPAIDTSNGFDDSELHSFDALPSIGSSAAPDMSLPAIDTTLPSLDHSLPAIGTDDIPTMDGHDFGDDSHLGHHDSNAGMTDSTGHDNGGVNGASHYHSTNGSYQYSHSPAQSQQPGSQQSPQTHTHQFQAQPQHYQQNDMYHNSSQGQVPQAPIGSPLPNNMPPMASMGQYMAGYPSNMGNAQMRYQLPGDPNKMLSGNRHKKEVKRRTKTGCLTCRKRRIKCDEAHPVCRNCVKSKRECLGYDPVFRTQASTPSAIQPAPNPPPSLIVNPQGPSTSSAPSYPSYPSAPPGYMPASSQPFAPSLHSESPTASADQHEHGASIDSSLATNNQSNHTEMQNTGVPRQQGSEPSYKAKNLYVNDLFSLRGIAPPPPNPVATLPPGRLEEIQAVFLATYAPAIDKLLEVRWYSESALSLLMADAQLMADYSALIIAFNEWDLQDGETLARLESFEASIIWKSMSLCRQVPDGETGQQGRDWNLCVSCARLNVIEALLTWNHLDSNPLSRELVMDAANPPNTPDQFQSRQLDFWDQVGEFLTLYDNEASSAKQIDDTLSRCRQLLDTYENRDIIYSISVARHLGQRWADFPNSLPKVGYTTEKEAGTRLFVAQKFLEEEAEGKGTTQVYKRVCCMAVRSWWVARG</sequence>
<keyword evidence="6" id="KW-0539">Nucleus</keyword>
<dbReference type="InterPro" id="IPR036864">
    <property type="entry name" value="Zn2-C6_fun-type_DNA-bd_sf"/>
</dbReference>
<dbReference type="PANTHER" id="PTHR36206:SF13">
    <property type="entry name" value="TRANSCRIPTIONAL REGULATORY PROTEIN MOC3"/>
    <property type="match status" value="1"/>
</dbReference>
<feature type="compositionally biased region" description="Pro residues" evidence="7">
    <location>
        <begin position="59"/>
        <end position="81"/>
    </location>
</feature>
<organism evidence="9 10">
    <name type="scientific">Penicillium coprophilum</name>
    <dbReference type="NCBI Taxonomy" id="36646"/>
    <lineage>
        <taxon>Eukaryota</taxon>
        <taxon>Fungi</taxon>
        <taxon>Dikarya</taxon>
        <taxon>Ascomycota</taxon>
        <taxon>Pezizomycotina</taxon>
        <taxon>Eurotiomycetes</taxon>
        <taxon>Eurotiomycetidae</taxon>
        <taxon>Eurotiales</taxon>
        <taxon>Aspergillaceae</taxon>
        <taxon>Penicillium</taxon>
    </lineage>
</organism>
<dbReference type="Gene3D" id="4.10.240.10">
    <property type="entry name" value="Zn(2)-C6 fungal-type DNA-binding domain"/>
    <property type="match status" value="1"/>
</dbReference>
<feature type="compositionally biased region" description="Low complexity" evidence="7">
    <location>
        <begin position="428"/>
        <end position="439"/>
    </location>
</feature>
<feature type="region of interest" description="Disordered" evidence="7">
    <location>
        <begin position="407"/>
        <end position="504"/>
    </location>
</feature>
<comment type="caution">
    <text evidence="9">The sequence shown here is derived from an EMBL/GenBank/DDBJ whole genome shotgun (WGS) entry which is preliminary data.</text>
</comment>
<dbReference type="Proteomes" id="UP000191500">
    <property type="component" value="Unassembled WGS sequence"/>
</dbReference>
<reference evidence="10" key="1">
    <citation type="journal article" date="2017" name="Nat. Microbiol.">
        <title>Global analysis of biosynthetic gene clusters reveals vast potential of secondary metabolite production in Penicillium species.</title>
        <authorList>
            <person name="Nielsen J.C."/>
            <person name="Grijseels S."/>
            <person name="Prigent S."/>
            <person name="Ji B."/>
            <person name="Dainat J."/>
            <person name="Nielsen K.F."/>
            <person name="Frisvad J.C."/>
            <person name="Workman M."/>
            <person name="Nielsen J."/>
        </authorList>
    </citation>
    <scope>NUCLEOTIDE SEQUENCE [LARGE SCALE GENOMIC DNA]</scope>
    <source>
        <strain evidence="10">IBT 31321</strain>
    </source>
</reference>
<gene>
    <name evidence="9" type="ORF">PENCOP_c003G04726</name>
</gene>
<evidence type="ECO:0000313" key="9">
    <source>
        <dbReference type="EMBL" id="OQE43226.1"/>
    </source>
</evidence>
<dbReference type="PANTHER" id="PTHR36206">
    <property type="entry name" value="ASPERCRYPTIN BIOSYNTHESIS CLUSTER-SPECIFIC TRANSCRIPTION REGULATOR ATNN-RELATED"/>
    <property type="match status" value="1"/>
</dbReference>
<accession>A0A1V6UXW0</accession>
<keyword evidence="1" id="KW-0479">Metal-binding</keyword>
<keyword evidence="5" id="KW-0804">Transcription</keyword>
<evidence type="ECO:0000256" key="5">
    <source>
        <dbReference type="ARBA" id="ARBA00023163"/>
    </source>
</evidence>
<feature type="region of interest" description="Disordered" evidence="7">
    <location>
        <begin position="1"/>
        <end position="160"/>
    </location>
</feature>
<keyword evidence="3" id="KW-0805">Transcription regulation</keyword>
<evidence type="ECO:0000256" key="7">
    <source>
        <dbReference type="SAM" id="MobiDB-lite"/>
    </source>
</evidence>
<evidence type="ECO:0000256" key="4">
    <source>
        <dbReference type="ARBA" id="ARBA00023125"/>
    </source>
</evidence>
<keyword evidence="2" id="KW-0862">Zinc</keyword>
<dbReference type="GO" id="GO:0008270">
    <property type="term" value="F:zinc ion binding"/>
    <property type="evidence" value="ECO:0007669"/>
    <property type="project" value="InterPro"/>
</dbReference>
<dbReference type="SUPFAM" id="SSF57701">
    <property type="entry name" value="Zn2/Cys6 DNA-binding domain"/>
    <property type="match status" value="1"/>
</dbReference>
<dbReference type="EMBL" id="MDDG01000003">
    <property type="protein sequence ID" value="OQE43226.1"/>
    <property type="molecule type" value="Genomic_DNA"/>
</dbReference>
<name>A0A1V6UXW0_9EURO</name>
<dbReference type="InterPro" id="IPR052360">
    <property type="entry name" value="Transcr_Regulatory_Proteins"/>
</dbReference>
<evidence type="ECO:0000256" key="2">
    <source>
        <dbReference type="ARBA" id="ARBA00022833"/>
    </source>
</evidence>
<feature type="domain" description="Zn(2)-C6 fungal-type" evidence="8">
    <location>
        <begin position="366"/>
        <end position="394"/>
    </location>
</feature>
<keyword evidence="4" id="KW-0238">DNA-binding</keyword>
<feature type="compositionally biased region" description="Low complexity" evidence="7">
    <location>
        <begin position="260"/>
        <end position="286"/>
    </location>
</feature>
<evidence type="ECO:0000313" key="10">
    <source>
        <dbReference type="Proteomes" id="UP000191500"/>
    </source>
</evidence>
<dbReference type="Pfam" id="PF00172">
    <property type="entry name" value="Zn_clus"/>
    <property type="match status" value="1"/>
</dbReference>
<dbReference type="InterPro" id="IPR001138">
    <property type="entry name" value="Zn2Cys6_DnaBD"/>
</dbReference>
<dbReference type="SMART" id="SM00066">
    <property type="entry name" value="GAL4"/>
    <property type="match status" value="1"/>
</dbReference>
<dbReference type="GO" id="GO:0003677">
    <property type="term" value="F:DNA binding"/>
    <property type="evidence" value="ECO:0007669"/>
    <property type="project" value="UniProtKB-KW"/>
</dbReference>
<keyword evidence="10" id="KW-1185">Reference proteome</keyword>
<feature type="compositionally biased region" description="Polar residues" evidence="7">
    <location>
        <begin position="250"/>
        <end position="259"/>
    </location>
</feature>
<feature type="compositionally biased region" description="Basic and acidic residues" evidence="7">
    <location>
        <begin position="214"/>
        <end position="229"/>
    </location>
</feature>
<evidence type="ECO:0000256" key="6">
    <source>
        <dbReference type="ARBA" id="ARBA00023242"/>
    </source>
</evidence>
<dbReference type="STRING" id="36646.A0A1V6UXW0"/>
<proteinExistence type="predicted"/>
<feature type="compositionally biased region" description="Polar residues" evidence="7">
    <location>
        <begin position="476"/>
        <end position="503"/>
    </location>
</feature>
<dbReference type="GO" id="GO:0000981">
    <property type="term" value="F:DNA-binding transcription factor activity, RNA polymerase II-specific"/>
    <property type="evidence" value="ECO:0007669"/>
    <property type="project" value="InterPro"/>
</dbReference>
<evidence type="ECO:0000256" key="1">
    <source>
        <dbReference type="ARBA" id="ARBA00022723"/>
    </source>
</evidence>
<evidence type="ECO:0000259" key="8">
    <source>
        <dbReference type="PROSITE" id="PS50048"/>
    </source>
</evidence>
<evidence type="ECO:0000256" key="3">
    <source>
        <dbReference type="ARBA" id="ARBA00023015"/>
    </source>
</evidence>